<dbReference type="InterPro" id="IPR003593">
    <property type="entry name" value="AAA+_ATPase"/>
</dbReference>
<dbReference type="AlphaFoldDB" id="A0A8J2TQF6"/>
<keyword evidence="6" id="KW-1185">Reference proteome</keyword>
<feature type="domain" description="ABC transporter" evidence="4">
    <location>
        <begin position="2"/>
        <end position="221"/>
    </location>
</feature>
<reference evidence="5" key="2">
    <citation type="submission" date="2020-09" db="EMBL/GenBank/DDBJ databases">
        <authorList>
            <person name="Sun Q."/>
            <person name="Zhou Y."/>
        </authorList>
    </citation>
    <scope>NUCLEOTIDE SEQUENCE</scope>
    <source>
        <strain evidence="5">CGMCC 1.12360</strain>
    </source>
</reference>
<dbReference type="Proteomes" id="UP000602050">
    <property type="component" value="Unassembled WGS sequence"/>
</dbReference>
<keyword evidence="2" id="KW-0547">Nucleotide-binding</keyword>
<evidence type="ECO:0000256" key="2">
    <source>
        <dbReference type="ARBA" id="ARBA00022741"/>
    </source>
</evidence>
<dbReference type="SMART" id="SM00382">
    <property type="entry name" value="AAA"/>
    <property type="match status" value="1"/>
</dbReference>
<dbReference type="Pfam" id="PF00005">
    <property type="entry name" value="ABC_tran"/>
    <property type="match status" value="1"/>
</dbReference>
<comment type="caution">
    <text evidence="5">The sequence shown here is derived from an EMBL/GenBank/DDBJ whole genome shotgun (WGS) entry which is preliminary data.</text>
</comment>
<keyword evidence="3" id="KW-0067">ATP-binding</keyword>
<evidence type="ECO:0000313" key="5">
    <source>
        <dbReference type="EMBL" id="GFZ86560.1"/>
    </source>
</evidence>
<reference evidence="5" key="1">
    <citation type="journal article" date="2014" name="Int. J. Syst. Evol. Microbiol.">
        <title>Complete genome sequence of Corynebacterium casei LMG S-19264T (=DSM 44701T), isolated from a smear-ripened cheese.</title>
        <authorList>
            <consortium name="US DOE Joint Genome Institute (JGI-PGF)"/>
            <person name="Walter F."/>
            <person name="Albersmeier A."/>
            <person name="Kalinowski J."/>
            <person name="Ruckert C."/>
        </authorList>
    </citation>
    <scope>NUCLEOTIDE SEQUENCE</scope>
    <source>
        <strain evidence="5">CGMCC 1.12360</strain>
    </source>
</reference>
<keyword evidence="1" id="KW-0813">Transport</keyword>
<organism evidence="5 6">
    <name type="scientific">Compostibacillus humi</name>
    <dbReference type="NCBI Taxonomy" id="1245525"/>
    <lineage>
        <taxon>Bacteria</taxon>
        <taxon>Bacillati</taxon>
        <taxon>Bacillota</taxon>
        <taxon>Bacilli</taxon>
        <taxon>Bacillales</taxon>
        <taxon>Bacillaceae</taxon>
        <taxon>Compostibacillus</taxon>
    </lineage>
</organism>
<accession>A0A8J2TQF6</accession>
<name>A0A8J2TQF6_9BACI</name>
<dbReference type="GO" id="GO:0005524">
    <property type="term" value="F:ATP binding"/>
    <property type="evidence" value="ECO:0007669"/>
    <property type="project" value="UniProtKB-KW"/>
</dbReference>
<evidence type="ECO:0000259" key="4">
    <source>
        <dbReference type="PROSITE" id="PS50893"/>
    </source>
</evidence>
<dbReference type="InterPro" id="IPR051782">
    <property type="entry name" value="ABC_Transporter_VariousFunc"/>
</dbReference>
<dbReference type="RefSeq" id="WP_188393054.1">
    <property type="nucleotide sequence ID" value="NZ_BMEV01000068.1"/>
</dbReference>
<dbReference type="SUPFAM" id="SSF52540">
    <property type="entry name" value="P-loop containing nucleoside triphosphate hydrolases"/>
    <property type="match status" value="1"/>
</dbReference>
<sequence length="222" mass="25340">MINITGLSQAFKKKQVLDEVSLSIGKNERCALVGRNGAGKSTLIRTILGILPYKQGEITIHGVSNKKQAWKSYVSYLPEKFQLYPNLTGEENIRFFAEASGKKADEKKIEEKLMLVSLWDDRKKYIREYSKGMLQRLGLAIILYYDTEIIILDEPTSGLDPIGRDEILSIIQNLEDKTILMASHHFDEIKQVCSHVAFLENGKITKYAMDDFFNKYKRGIAQ</sequence>
<dbReference type="PANTHER" id="PTHR42939">
    <property type="entry name" value="ABC TRANSPORTER ATP-BINDING PROTEIN ALBC-RELATED"/>
    <property type="match status" value="1"/>
</dbReference>
<dbReference type="InterPro" id="IPR027417">
    <property type="entry name" value="P-loop_NTPase"/>
</dbReference>
<protein>
    <recommendedName>
        <fullName evidence="4">ABC transporter domain-containing protein</fullName>
    </recommendedName>
</protein>
<dbReference type="PROSITE" id="PS00211">
    <property type="entry name" value="ABC_TRANSPORTER_1"/>
    <property type="match status" value="1"/>
</dbReference>
<gene>
    <name evidence="5" type="ORF">GCM10010978_28110</name>
</gene>
<proteinExistence type="predicted"/>
<dbReference type="Gene3D" id="3.40.50.300">
    <property type="entry name" value="P-loop containing nucleotide triphosphate hydrolases"/>
    <property type="match status" value="1"/>
</dbReference>
<dbReference type="PANTHER" id="PTHR42939:SF1">
    <property type="entry name" value="ABC TRANSPORTER ATP-BINDING PROTEIN ALBC-RELATED"/>
    <property type="match status" value="1"/>
</dbReference>
<dbReference type="InterPro" id="IPR003439">
    <property type="entry name" value="ABC_transporter-like_ATP-bd"/>
</dbReference>
<evidence type="ECO:0000256" key="1">
    <source>
        <dbReference type="ARBA" id="ARBA00022448"/>
    </source>
</evidence>
<dbReference type="CDD" id="cd03230">
    <property type="entry name" value="ABC_DR_subfamily_A"/>
    <property type="match status" value="1"/>
</dbReference>
<dbReference type="GO" id="GO:0016887">
    <property type="term" value="F:ATP hydrolysis activity"/>
    <property type="evidence" value="ECO:0007669"/>
    <property type="project" value="InterPro"/>
</dbReference>
<dbReference type="InterPro" id="IPR017871">
    <property type="entry name" value="ABC_transporter-like_CS"/>
</dbReference>
<evidence type="ECO:0000256" key="3">
    <source>
        <dbReference type="ARBA" id="ARBA00022840"/>
    </source>
</evidence>
<dbReference type="EMBL" id="BMEV01000068">
    <property type="protein sequence ID" value="GFZ86560.1"/>
    <property type="molecule type" value="Genomic_DNA"/>
</dbReference>
<evidence type="ECO:0000313" key="6">
    <source>
        <dbReference type="Proteomes" id="UP000602050"/>
    </source>
</evidence>
<dbReference type="PROSITE" id="PS50893">
    <property type="entry name" value="ABC_TRANSPORTER_2"/>
    <property type="match status" value="1"/>
</dbReference>